<dbReference type="GO" id="GO:0016020">
    <property type="term" value="C:membrane"/>
    <property type="evidence" value="ECO:0007669"/>
    <property type="project" value="UniProtKB-SubCell"/>
</dbReference>
<comment type="subcellular location">
    <subcellularLocation>
        <location evidence="1">Membrane</location>
        <topology evidence="1">Multi-pass membrane protein</topology>
    </subcellularLocation>
</comment>
<evidence type="ECO:0000256" key="4">
    <source>
        <dbReference type="ARBA" id="ARBA00022989"/>
    </source>
</evidence>
<dbReference type="InterPro" id="IPR036259">
    <property type="entry name" value="MFS_trans_sf"/>
</dbReference>
<protein>
    <recommendedName>
        <fullName evidence="7">Major facilitator superfamily associated domain-containing protein</fullName>
    </recommendedName>
</protein>
<dbReference type="InterPro" id="IPR024989">
    <property type="entry name" value="MFS_assoc_dom"/>
</dbReference>
<evidence type="ECO:0000313" key="8">
    <source>
        <dbReference type="EMBL" id="KAF8766468.1"/>
    </source>
</evidence>
<proteinExistence type="inferred from homology"/>
<sequence length="141" mass="15981">MDLENKETLESFLPEEKEISIEPPNAPVVSVEPNAGKEPRPVQKWWHIDKPMIRFKLHYFLLTGALGSVLPFIAVIAKNRLKLSATSFATVLVFEQFLFVFTKPAIGYITDYLNKLKTVLCIVAVGQGLFLFILLLLPRHT</sequence>
<feature type="transmembrane region" description="Helical" evidence="6">
    <location>
        <begin position="83"/>
        <end position="106"/>
    </location>
</feature>
<dbReference type="Proteomes" id="UP000807504">
    <property type="component" value="Unassembled WGS sequence"/>
</dbReference>
<keyword evidence="4 6" id="KW-1133">Transmembrane helix</keyword>
<feature type="domain" description="Major facilitator superfamily associated" evidence="7">
    <location>
        <begin position="53"/>
        <end position="138"/>
    </location>
</feature>
<dbReference type="PANTHER" id="PTHR16172:SF30">
    <property type="entry name" value="SUGAR BABY, ISOFORM C"/>
    <property type="match status" value="1"/>
</dbReference>
<dbReference type="PANTHER" id="PTHR16172">
    <property type="entry name" value="MAJOR FACILITATOR SUPERFAMILY DOMAIN-CONTAINING PROTEIN 6-LIKE"/>
    <property type="match status" value="1"/>
</dbReference>
<evidence type="ECO:0000256" key="1">
    <source>
        <dbReference type="ARBA" id="ARBA00004141"/>
    </source>
</evidence>
<keyword evidence="3 6" id="KW-0812">Transmembrane</keyword>
<dbReference type="AlphaFoldDB" id="A0A8T0E564"/>
<dbReference type="Pfam" id="PF12832">
    <property type="entry name" value="MFS_1_like"/>
    <property type="match status" value="1"/>
</dbReference>
<comment type="similarity">
    <text evidence="2">Belongs to the major facilitator superfamily. MFSD6 family.</text>
</comment>
<comment type="caution">
    <text evidence="8">The sequence shown here is derived from an EMBL/GenBank/DDBJ whole genome shotgun (WGS) entry which is preliminary data.</text>
</comment>
<evidence type="ECO:0000256" key="3">
    <source>
        <dbReference type="ARBA" id="ARBA00022692"/>
    </source>
</evidence>
<evidence type="ECO:0000259" key="7">
    <source>
        <dbReference type="Pfam" id="PF12832"/>
    </source>
</evidence>
<evidence type="ECO:0000256" key="6">
    <source>
        <dbReference type="SAM" id="Phobius"/>
    </source>
</evidence>
<keyword evidence="5 6" id="KW-0472">Membrane</keyword>
<name>A0A8T0E564_ARGBR</name>
<dbReference type="InterPro" id="IPR051717">
    <property type="entry name" value="MFS_MFSD6"/>
</dbReference>
<dbReference type="SUPFAM" id="SSF103473">
    <property type="entry name" value="MFS general substrate transporter"/>
    <property type="match status" value="1"/>
</dbReference>
<dbReference type="EMBL" id="JABXBU010002230">
    <property type="protein sequence ID" value="KAF8766468.1"/>
    <property type="molecule type" value="Genomic_DNA"/>
</dbReference>
<accession>A0A8T0E564</accession>
<feature type="transmembrane region" description="Helical" evidence="6">
    <location>
        <begin position="118"/>
        <end position="137"/>
    </location>
</feature>
<evidence type="ECO:0000256" key="5">
    <source>
        <dbReference type="ARBA" id="ARBA00023136"/>
    </source>
</evidence>
<feature type="transmembrane region" description="Helical" evidence="6">
    <location>
        <begin position="57"/>
        <end position="77"/>
    </location>
</feature>
<evidence type="ECO:0000256" key="2">
    <source>
        <dbReference type="ARBA" id="ARBA00005241"/>
    </source>
</evidence>
<reference evidence="8" key="2">
    <citation type="submission" date="2020-06" db="EMBL/GenBank/DDBJ databases">
        <authorList>
            <person name="Sheffer M."/>
        </authorList>
    </citation>
    <scope>NUCLEOTIDE SEQUENCE</scope>
</reference>
<dbReference type="Gene3D" id="1.20.1250.20">
    <property type="entry name" value="MFS general substrate transporter like domains"/>
    <property type="match status" value="1"/>
</dbReference>
<gene>
    <name evidence="8" type="ORF">HNY73_019527</name>
</gene>
<keyword evidence="9" id="KW-1185">Reference proteome</keyword>
<organism evidence="8 9">
    <name type="scientific">Argiope bruennichi</name>
    <name type="common">Wasp spider</name>
    <name type="synonym">Aranea bruennichi</name>
    <dbReference type="NCBI Taxonomy" id="94029"/>
    <lineage>
        <taxon>Eukaryota</taxon>
        <taxon>Metazoa</taxon>
        <taxon>Ecdysozoa</taxon>
        <taxon>Arthropoda</taxon>
        <taxon>Chelicerata</taxon>
        <taxon>Arachnida</taxon>
        <taxon>Araneae</taxon>
        <taxon>Araneomorphae</taxon>
        <taxon>Entelegynae</taxon>
        <taxon>Araneoidea</taxon>
        <taxon>Araneidae</taxon>
        <taxon>Argiope</taxon>
    </lineage>
</organism>
<reference evidence="8" key="1">
    <citation type="journal article" date="2020" name="bioRxiv">
        <title>Chromosome-level reference genome of the European wasp spider Argiope bruennichi: a resource for studies on range expansion and evolutionary adaptation.</title>
        <authorList>
            <person name="Sheffer M.M."/>
            <person name="Hoppe A."/>
            <person name="Krehenwinkel H."/>
            <person name="Uhl G."/>
            <person name="Kuss A.W."/>
            <person name="Jensen L."/>
            <person name="Jensen C."/>
            <person name="Gillespie R.G."/>
            <person name="Hoff K.J."/>
            <person name="Prost S."/>
        </authorList>
    </citation>
    <scope>NUCLEOTIDE SEQUENCE</scope>
</reference>
<evidence type="ECO:0000313" key="9">
    <source>
        <dbReference type="Proteomes" id="UP000807504"/>
    </source>
</evidence>